<protein>
    <submittedName>
        <fullName evidence="1">PAS domain-containing protein</fullName>
    </submittedName>
</protein>
<evidence type="ECO:0000313" key="2">
    <source>
        <dbReference type="Proteomes" id="UP000199415"/>
    </source>
</evidence>
<dbReference type="RefSeq" id="WP_176758648.1">
    <property type="nucleotide sequence ID" value="NZ_FNCE01000009.1"/>
</dbReference>
<gene>
    <name evidence="1" type="ORF">SAMN05216241_10912</name>
</gene>
<dbReference type="Proteomes" id="UP000199415">
    <property type="component" value="Unassembled WGS sequence"/>
</dbReference>
<dbReference type="Pfam" id="PF07310">
    <property type="entry name" value="PAS_5"/>
    <property type="match status" value="1"/>
</dbReference>
<keyword evidence="2" id="KW-1185">Reference proteome</keyword>
<proteinExistence type="predicted"/>
<accession>A0A1G7TC09</accession>
<name>A0A1G7TC09_9PROT</name>
<dbReference type="InterPro" id="IPR009922">
    <property type="entry name" value="DUF1457"/>
</dbReference>
<evidence type="ECO:0000313" key="1">
    <source>
        <dbReference type="EMBL" id="SDG32838.1"/>
    </source>
</evidence>
<dbReference type="AlphaFoldDB" id="A0A1G7TC09"/>
<reference evidence="1 2" key="1">
    <citation type="submission" date="2016-10" db="EMBL/GenBank/DDBJ databases">
        <authorList>
            <person name="de Groot N.N."/>
        </authorList>
    </citation>
    <scope>NUCLEOTIDE SEQUENCE [LARGE SCALE GENOMIC DNA]</scope>
    <source>
        <strain evidence="1 2">DSM 25584</strain>
    </source>
</reference>
<dbReference type="EMBL" id="FNCE01000009">
    <property type="protein sequence ID" value="SDG32838.1"/>
    <property type="molecule type" value="Genomic_DNA"/>
</dbReference>
<sequence>MHLDATKARRLPPDVLRAAKPREALIEWQRRHGLHGALPTRADFDPLTIPGLLGHLMILDVYPPPVGFRVRLFGTGVVDLLDADWTGLSVDAHNLGPLGGYVAAALETTRDSRAPTAGANTLHRDRHGRVEYEVVRLPLAGDAQAITQILACVQAL</sequence>
<organism evidence="1 2">
    <name type="scientific">Limimonas halophila</name>
    <dbReference type="NCBI Taxonomy" id="1082479"/>
    <lineage>
        <taxon>Bacteria</taxon>
        <taxon>Pseudomonadati</taxon>
        <taxon>Pseudomonadota</taxon>
        <taxon>Alphaproteobacteria</taxon>
        <taxon>Rhodospirillales</taxon>
        <taxon>Rhodovibrionaceae</taxon>
        <taxon>Limimonas</taxon>
    </lineage>
</organism>
<dbReference type="STRING" id="1082479.SAMN05216241_10912"/>